<dbReference type="InterPro" id="IPR050482">
    <property type="entry name" value="Sensor_HK_TwoCompSys"/>
</dbReference>
<evidence type="ECO:0000256" key="2">
    <source>
        <dbReference type="ARBA" id="ARBA00012438"/>
    </source>
</evidence>
<evidence type="ECO:0000256" key="4">
    <source>
        <dbReference type="ARBA" id="ARBA00022679"/>
    </source>
</evidence>
<keyword evidence="9" id="KW-0472">Membrane</keyword>
<dbReference type="PANTHER" id="PTHR24421">
    <property type="entry name" value="NITRATE/NITRITE SENSOR PROTEIN NARX-RELATED"/>
    <property type="match status" value="1"/>
</dbReference>
<dbReference type="SUPFAM" id="SSF55874">
    <property type="entry name" value="ATPase domain of HSP90 chaperone/DNA topoisomerase II/histidine kinase"/>
    <property type="match status" value="1"/>
</dbReference>
<feature type="transmembrane region" description="Helical" evidence="9">
    <location>
        <begin position="29"/>
        <end position="46"/>
    </location>
</feature>
<keyword evidence="12" id="KW-1185">Reference proteome</keyword>
<dbReference type="InterPro" id="IPR011712">
    <property type="entry name" value="Sig_transdc_His_kin_sub3_dim/P"/>
</dbReference>
<evidence type="ECO:0000256" key="7">
    <source>
        <dbReference type="ARBA" id="ARBA00022840"/>
    </source>
</evidence>
<evidence type="ECO:0000256" key="8">
    <source>
        <dbReference type="ARBA" id="ARBA00023012"/>
    </source>
</evidence>
<evidence type="ECO:0000256" key="5">
    <source>
        <dbReference type="ARBA" id="ARBA00022741"/>
    </source>
</evidence>
<protein>
    <recommendedName>
        <fullName evidence="2">histidine kinase</fullName>
        <ecNumber evidence="2">2.7.13.3</ecNumber>
    </recommendedName>
</protein>
<sequence>MRVKRWLSDLVPVGLVVAVAASAEFPYGWVRFVAVVASGIVAVLVRHRWPVPALAVVTAGFMVTVVLKAPSQVLLLLTGFLMYEVTLRTTHKRPWLYGLGCATLLFAVGMIADPAEWWSLNSLGLYAWTCGGGAVGEAVRNRRAYDAEMKQRLRMAEQTREEEARRRVMDERLRIARELHDVVAHHIAVITVQAGAAAHVIEQRPEQAGPVLEVIRQASDNVLREIKSVIGVLREPGDTGRTTPSPGLSRLPELLDGLTGFQVRHTQTDDARELPAIADLAAYRIAQEALTNAHRYGDGHADLAVTYEPGAVTIEVVNRIAGRGGDGGFGLLGMRERAAAAGGAVTAGPTADGRFRLLATLPTATHDALEPTP</sequence>
<dbReference type="Gene3D" id="1.20.5.1930">
    <property type="match status" value="1"/>
</dbReference>
<dbReference type="RefSeq" id="WP_267567905.1">
    <property type="nucleotide sequence ID" value="NZ_JAPNTZ010000015.1"/>
</dbReference>
<keyword evidence="3" id="KW-0597">Phosphoprotein</keyword>
<evidence type="ECO:0000313" key="12">
    <source>
        <dbReference type="Proteomes" id="UP001151002"/>
    </source>
</evidence>
<evidence type="ECO:0000256" key="6">
    <source>
        <dbReference type="ARBA" id="ARBA00022777"/>
    </source>
</evidence>
<keyword evidence="7" id="KW-0067">ATP-binding</keyword>
<dbReference type="EC" id="2.7.13.3" evidence="2"/>
<keyword evidence="9" id="KW-0812">Transmembrane</keyword>
<dbReference type="EMBL" id="JAPNTZ010000015">
    <property type="protein sequence ID" value="MCY1143376.1"/>
    <property type="molecule type" value="Genomic_DNA"/>
</dbReference>
<dbReference type="GO" id="GO:0016301">
    <property type="term" value="F:kinase activity"/>
    <property type="evidence" value="ECO:0007669"/>
    <property type="project" value="UniProtKB-KW"/>
</dbReference>
<gene>
    <name evidence="11" type="ORF">OWR29_35720</name>
</gene>
<keyword evidence="8" id="KW-0902">Two-component regulatory system</keyword>
<dbReference type="InterPro" id="IPR036890">
    <property type="entry name" value="HATPase_C_sf"/>
</dbReference>
<accession>A0ABT4BA34</accession>
<evidence type="ECO:0000313" key="11">
    <source>
        <dbReference type="EMBL" id="MCY1143376.1"/>
    </source>
</evidence>
<evidence type="ECO:0000259" key="10">
    <source>
        <dbReference type="Pfam" id="PF07730"/>
    </source>
</evidence>
<keyword evidence="5" id="KW-0547">Nucleotide-binding</keyword>
<keyword evidence="6 11" id="KW-0418">Kinase</keyword>
<feature type="transmembrane region" description="Helical" evidence="9">
    <location>
        <begin position="53"/>
        <end position="83"/>
    </location>
</feature>
<organism evidence="11 12">
    <name type="scientific">Paractinoplanes pyxinae</name>
    <dbReference type="NCBI Taxonomy" id="2997416"/>
    <lineage>
        <taxon>Bacteria</taxon>
        <taxon>Bacillati</taxon>
        <taxon>Actinomycetota</taxon>
        <taxon>Actinomycetes</taxon>
        <taxon>Micromonosporales</taxon>
        <taxon>Micromonosporaceae</taxon>
        <taxon>Paractinoplanes</taxon>
    </lineage>
</organism>
<keyword evidence="4" id="KW-0808">Transferase</keyword>
<reference evidence="11" key="1">
    <citation type="submission" date="2022-11" db="EMBL/GenBank/DDBJ databases">
        <authorList>
            <person name="Somphong A."/>
            <person name="Phongsopitanun W."/>
        </authorList>
    </citation>
    <scope>NUCLEOTIDE SEQUENCE</scope>
    <source>
        <strain evidence="11">Pm04-4</strain>
    </source>
</reference>
<evidence type="ECO:0000256" key="9">
    <source>
        <dbReference type="SAM" id="Phobius"/>
    </source>
</evidence>
<comment type="caution">
    <text evidence="11">The sequence shown here is derived from an EMBL/GenBank/DDBJ whole genome shotgun (WGS) entry which is preliminary data.</text>
</comment>
<dbReference type="PANTHER" id="PTHR24421:SF10">
    <property type="entry name" value="NITRATE_NITRITE SENSOR PROTEIN NARQ"/>
    <property type="match status" value="1"/>
</dbReference>
<dbReference type="Gene3D" id="3.30.565.10">
    <property type="entry name" value="Histidine kinase-like ATPase, C-terminal domain"/>
    <property type="match status" value="1"/>
</dbReference>
<name>A0ABT4BA34_9ACTN</name>
<keyword evidence="9" id="KW-1133">Transmembrane helix</keyword>
<feature type="transmembrane region" description="Helical" evidence="9">
    <location>
        <begin position="95"/>
        <end position="112"/>
    </location>
</feature>
<dbReference type="Pfam" id="PF07730">
    <property type="entry name" value="HisKA_3"/>
    <property type="match status" value="1"/>
</dbReference>
<feature type="domain" description="Signal transduction histidine kinase subgroup 3 dimerisation and phosphoacceptor" evidence="10">
    <location>
        <begin position="171"/>
        <end position="236"/>
    </location>
</feature>
<evidence type="ECO:0000256" key="1">
    <source>
        <dbReference type="ARBA" id="ARBA00000085"/>
    </source>
</evidence>
<comment type="catalytic activity">
    <reaction evidence="1">
        <text>ATP + protein L-histidine = ADP + protein N-phospho-L-histidine.</text>
        <dbReference type="EC" id="2.7.13.3"/>
    </reaction>
</comment>
<evidence type="ECO:0000256" key="3">
    <source>
        <dbReference type="ARBA" id="ARBA00022553"/>
    </source>
</evidence>
<dbReference type="Proteomes" id="UP001151002">
    <property type="component" value="Unassembled WGS sequence"/>
</dbReference>
<proteinExistence type="predicted"/>